<name>A0AA35WZB5_GEOBA</name>
<keyword evidence="6 11" id="KW-0032">Aminotransferase</keyword>
<dbReference type="InterPro" id="IPR049704">
    <property type="entry name" value="Aminotrans_3_PPA_site"/>
</dbReference>
<evidence type="ECO:0000256" key="9">
    <source>
        <dbReference type="ARBA" id="ARBA00022898"/>
    </source>
</evidence>
<evidence type="ECO:0000256" key="3">
    <source>
        <dbReference type="ARBA" id="ARBA00005024"/>
    </source>
</evidence>
<dbReference type="InterPro" id="IPR015421">
    <property type="entry name" value="PyrdxlP-dep_Trfase_major"/>
</dbReference>
<keyword evidence="12" id="KW-1185">Reference proteome</keyword>
<keyword evidence="8" id="KW-0808">Transferase</keyword>
<evidence type="ECO:0000256" key="8">
    <source>
        <dbReference type="ARBA" id="ARBA00022679"/>
    </source>
</evidence>
<dbReference type="GO" id="GO:0006526">
    <property type="term" value="P:L-arginine biosynthetic process"/>
    <property type="evidence" value="ECO:0007669"/>
    <property type="project" value="UniProtKB-ARBA"/>
</dbReference>
<dbReference type="SUPFAM" id="SSF53383">
    <property type="entry name" value="PLP-dependent transferases"/>
    <property type="match status" value="1"/>
</dbReference>
<reference evidence="11" key="1">
    <citation type="submission" date="2023-03" db="EMBL/GenBank/DDBJ databases">
        <authorList>
            <person name="Steffen K."/>
            <person name="Cardenas P."/>
        </authorList>
    </citation>
    <scope>NUCLEOTIDE SEQUENCE</scope>
</reference>
<dbReference type="FunFam" id="3.40.640.10:FF:000004">
    <property type="entry name" value="Acetylornithine aminotransferase"/>
    <property type="match status" value="1"/>
</dbReference>
<dbReference type="AlphaFoldDB" id="A0AA35WZB5"/>
<evidence type="ECO:0000313" key="11">
    <source>
        <dbReference type="EMBL" id="CAI8039503.1"/>
    </source>
</evidence>
<dbReference type="NCBIfam" id="NF002325">
    <property type="entry name" value="PRK01278.1"/>
    <property type="match status" value="1"/>
</dbReference>
<dbReference type="Gene3D" id="3.90.1150.10">
    <property type="entry name" value="Aspartate Aminotransferase, domain 1"/>
    <property type="match status" value="1"/>
</dbReference>
<organism evidence="11 12">
    <name type="scientific">Geodia barretti</name>
    <name type="common">Barrett's horny sponge</name>
    <dbReference type="NCBI Taxonomy" id="519541"/>
    <lineage>
        <taxon>Eukaryota</taxon>
        <taxon>Metazoa</taxon>
        <taxon>Porifera</taxon>
        <taxon>Demospongiae</taxon>
        <taxon>Heteroscleromorpha</taxon>
        <taxon>Tetractinellida</taxon>
        <taxon>Astrophorina</taxon>
        <taxon>Geodiidae</taxon>
        <taxon>Geodia</taxon>
    </lineage>
</organism>
<comment type="subcellular location">
    <subcellularLocation>
        <location evidence="2">Mitochondrion</location>
    </subcellularLocation>
</comment>
<evidence type="ECO:0000256" key="2">
    <source>
        <dbReference type="ARBA" id="ARBA00004173"/>
    </source>
</evidence>
<dbReference type="PIRSF" id="PIRSF000521">
    <property type="entry name" value="Transaminase_4ab_Lys_Orn"/>
    <property type="match status" value="1"/>
</dbReference>
<sequence>MTTAEIKEMATEYIINTYGDRSLAFVKGEGPYLWDADGKKYLDFLGGLAVNGLGHCHPKVVAAIREQAGKLLHTSNLYYIQPQAELAKLLIDNSDMDQSFFCNSGAEANEAAIKLARKYAKDSGRTDAYEIITMENSFHGRTMATITATAQTKYHVGFEPMLEGFKYVPFDDLEATEAAISEKTCAILVEPIQSEGGVNIPTDGYLQGLRDLCDTHNLLLIFDEVQTAMGRLGTFFGYQGYGVVPDVITMAKALGSGVPIGAMLAKRHIAESFVPGTHAATFGGNPLVTAAAATTVRTILEENLAVNAVKMGNYLAGGLMELKGKYPIKEVRGKGLLCGLVMEVDAKPLAAKCIENGLVTICTNDYILRFLPPLNINAGHVEEAVNIVEKSMSEIF</sequence>
<dbReference type="GO" id="GO:0003992">
    <property type="term" value="F:N2-acetyl-L-ornithine:2-oxoglutarate 5-aminotransferase activity"/>
    <property type="evidence" value="ECO:0007669"/>
    <property type="project" value="UniProtKB-EC"/>
</dbReference>
<evidence type="ECO:0000256" key="7">
    <source>
        <dbReference type="ARBA" id="ARBA00022605"/>
    </source>
</evidence>
<dbReference type="NCBIfam" id="TIGR00707">
    <property type="entry name" value="argD"/>
    <property type="match status" value="1"/>
</dbReference>
<comment type="caution">
    <text evidence="11">The sequence shown here is derived from an EMBL/GenBank/DDBJ whole genome shotgun (WGS) entry which is preliminary data.</text>
</comment>
<dbReference type="EC" id="2.6.1.11" evidence="5"/>
<dbReference type="PANTHER" id="PTHR11986">
    <property type="entry name" value="AMINOTRANSFERASE CLASS III"/>
    <property type="match status" value="1"/>
</dbReference>
<dbReference type="GO" id="GO:0030170">
    <property type="term" value="F:pyridoxal phosphate binding"/>
    <property type="evidence" value="ECO:0007669"/>
    <property type="project" value="InterPro"/>
</dbReference>
<evidence type="ECO:0000256" key="6">
    <source>
        <dbReference type="ARBA" id="ARBA00022576"/>
    </source>
</evidence>
<protein>
    <recommendedName>
        <fullName evidence="5">acetylornithine transaminase</fullName>
        <ecNumber evidence="5">2.6.1.11</ecNumber>
    </recommendedName>
</protein>
<dbReference type="CDD" id="cd00610">
    <property type="entry name" value="OAT_like"/>
    <property type="match status" value="1"/>
</dbReference>
<dbReference type="InterPro" id="IPR004636">
    <property type="entry name" value="AcOrn/SuccOrn_fam"/>
</dbReference>
<dbReference type="Pfam" id="PF00202">
    <property type="entry name" value="Aminotran_3"/>
    <property type="match status" value="1"/>
</dbReference>
<dbReference type="GO" id="GO:0042802">
    <property type="term" value="F:identical protein binding"/>
    <property type="evidence" value="ECO:0007669"/>
    <property type="project" value="TreeGrafter"/>
</dbReference>
<keyword evidence="9 10" id="KW-0663">Pyridoxal phosphate</keyword>
<dbReference type="Proteomes" id="UP001174909">
    <property type="component" value="Unassembled WGS sequence"/>
</dbReference>
<evidence type="ECO:0000256" key="1">
    <source>
        <dbReference type="ARBA" id="ARBA00001933"/>
    </source>
</evidence>
<comment type="cofactor">
    <cofactor evidence="1">
        <name>pyridoxal 5'-phosphate</name>
        <dbReference type="ChEBI" id="CHEBI:597326"/>
    </cofactor>
</comment>
<evidence type="ECO:0000313" key="12">
    <source>
        <dbReference type="Proteomes" id="UP001174909"/>
    </source>
</evidence>
<dbReference type="Gene3D" id="3.40.640.10">
    <property type="entry name" value="Type I PLP-dependent aspartate aminotransferase-like (Major domain)"/>
    <property type="match status" value="1"/>
</dbReference>
<dbReference type="InterPro" id="IPR015422">
    <property type="entry name" value="PyrdxlP-dep_Trfase_small"/>
</dbReference>
<comment type="pathway">
    <text evidence="3">Amino-acid biosynthesis; L-arginine biosynthesis; N(2)-acetyl-L-ornithine from L-glutamate: step 4/4.</text>
</comment>
<dbReference type="PROSITE" id="PS00600">
    <property type="entry name" value="AA_TRANSFER_CLASS_3"/>
    <property type="match status" value="1"/>
</dbReference>
<comment type="similarity">
    <text evidence="4 10">Belongs to the class-III pyridoxal-phosphate-dependent aminotransferase family.</text>
</comment>
<dbReference type="PANTHER" id="PTHR11986:SF79">
    <property type="entry name" value="ACETYLORNITHINE AMINOTRANSFERASE, MITOCHONDRIAL"/>
    <property type="match status" value="1"/>
</dbReference>
<evidence type="ECO:0000256" key="10">
    <source>
        <dbReference type="RuleBase" id="RU003560"/>
    </source>
</evidence>
<keyword evidence="7" id="KW-0028">Amino-acid biosynthesis</keyword>
<proteinExistence type="inferred from homology"/>
<dbReference type="EMBL" id="CASHTH010003044">
    <property type="protein sequence ID" value="CAI8039503.1"/>
    <property type="molecule type" value="Genomic_DNA"/>
</dbReference>
<dbReference type="InterPro" id="IPR015424">
    <property type="entry name" value="PyrdxlP-dep_Trfase"/>
</dbReference>
<accession>A0AA35WZB5</accession>
<evidence type="ECO:0000256" key="4">
    <source>
        <dbReference type="ARBA" id="ARBA00008954"/>
    </source>
</evidence>
<dbReference type="InterPro" id="IPR050103">
    <property type="entry name" value="Class-III_PLP-dep_AT"/>
</dbReference>
<dbReference type="HAMAP" id="MF_01107">
    <property type="entry name" value="ArgD_aminotrans_3"/>
    <property type="match status" value="1"/>
</dbReference>
<evidence type="ECO:0000256" key="5">
    <source>
        <dbReference type="ARBA" id="ARBA00012919"/>
    </source>
</evidence>
<dbReference type="InterPro" id="IPR005814">
    <property type="entry name" value="Aminotrans_3"/>
</dbReference>
<dbReference type="GO" id="GO:0005739">
    <property type="term" value="C:mitochondrion"/>
    <property type="evidence" value="ECO:0007669"/>
    <property type="project" value="UniProtKB-SubCell"/>
</dbReference>
<gene>
    <name evidence="11" type="ORF">GBAR_LOCUS21972</name>
</gene>